<dbReference type="AlphaFoldDB" id="A0A919RBD8"/>
<sequence length="76" mass="7143">MPSARHVAAALLLATTVSVLAASPAMANPDPLGTLVGGLLGEGGGGGQQLLGDGGGVRFTTPLGVNLNAGAGLTPP</sequence>
<keyword evidence="1" id="KW-0732">Signal</keyword>
<organism evidence="2 3">
    <name type="scientific">Sinosporangium siamense</name>
    <dbReference type="NCBI Taxonomy" id="1367973"/>
    <lineage>
        <taxon>Bacteria</taxon>
        <taxon>Bacillati</taxon>
        <taxon>Actinomycetota</taxon>
        <taxon>Actinomycetes</taxon>
        <taxon>Streptosporangiales</taxon>
        <taxon>Streptosporangiaceae</taxon>
        <taxon>Sinosporangium</taxon>
    </lineage>
</organism>
<feature type="chain" id="PRO_5039433816" evidence="1">
    <location>
        <begin position="22"/>
        <end position="76"/>
    </location>
</feature>
<evidence type="ECO:0000313" key="2">
    <source>
        <dbReference type="EMBL" id="GII90532.1"/>
    </source>
</evidence>
<protein>
    <submittedName>
        <fullName evidence="2">Uncharacterized protein</fullName>
    </submittedName>
</protein>
<evidence type="ECO:0000313" key="3">
    <source>
        <dbReference type="Proteomes" id="UP000606172"/>
    </source>
</evidence>
<dbReference type="Proteomes" id="UP000606172">
    <property type="component" value="Unassembled WGS sequence"/>
</dbReference>
<keyword evidence="3" id="KW-1185">Reference proteome</keyword>
<gene>
    <name evidence="2" type="ORF">Ssi02_07630</name>
</gene>
<feature type="signal peptide" evidence="1">
    <location>
        <begin position="1"/>
        <end position="21"/>
    </location>
</feature>
<dbReference type="EMBL" id="BOOW01000006">
    <property type="protein sequence ID" value="GII90532.1"/>
    <property type="molecule type" value="Genomic_DNA"/>
</dbReference>
<accession>A0A919RBD8</accession>
<reference evidence="2" key="1">
    <citation type="submission" date="2021-01" db="EMBL/GenBank/DDBJ databases">
        <title>Whole genome shotgun sequence of Sinosporangium siamense NBRC 109515.</title>
        <authorList>
            <person name="Komaki H."/>
            <person name="Tamura T."/>
        </authorList>
    </citation>
    <scope>NUCLEOTIDE SEQUENCE</scope>
    <source>
        <strain evidence="2">NBRC 109515</strain>
    </source>
</reference>
<dbReference type="RefSeq" id="WP_204020999.1">
    <property type="nucleotide sequence ID" value="NZ_BOOW01000006.1"/>
</dbReference>
<comment type="caution">
    <text evidence="2">The sequence shown here is derived from an EMBL/GenBank/DDBJ whole genome shotgun (WGS) entry which is preliminary data.</text>
</comment>
<proteinExistence type="predicted"/>
<name>A0A919RBD8_9ACTN</name>
<evidence type="ECO:0000256" key="1">
    <source>
        <dbReference type="SAM" id="SignalP"/>
    </source>
</evidence>